<proteinExistence type="predicted"/>
<keyword evidence="2" id="KW-1185">Reference proteome</keyword>
<reference evidence="1" key="1">
    <citation type="submission" date="2019-09" db="EMBL/GenBank/DDBJ databases">
        <authorList>
            <person name="Li J."/>
        </authorList>
    </citation>
    <scope>NUCLEOTIDE SEQUENCE [LARGE SCALE GENOMIC DNA]</scope>
    <source>
        <strain evidence="1">JCM 14732</strain>
    </source>
</reference>
<dbReference type="Proteomes" id="UP000380867">
    <property type="component" value="Unassembled WGS sequence"/>
</dbReference>
<dbReference type="OrthoDB" id="4337672at2"/>
<comment type="caution">
    <text evidence="1">The sequence shown here is derived from an EMBL/GenBank/DDBJ whole genome shotgun (WGS) entry which is preliminary data.</text>
</comment>
<protein>
    <submittedName>
        <fullName evidence="1">Uncharacterized protein</fullName>
    </submittedName>
</protein>
<sequence>MTASTLKTIVGRRLWITGLVLAIAAALVSALWLTASSQPASATIAQTASTLDTELSQDPATSDAKADAKADRTAFHAAMKAARMLKGQERVDALKKVAADAKAGKYGDRIEKRADRRADRRAAVFALLPDELQADLTKLRAMQPGDERKAYRNEIRQKALDDGYGDKVKEAAEKLKGHWRD</sequence>
<dbReference type="RefSeq" id="WP_149688757.1">
    <property type="nucleotide sequence ID" value="NZ_SDPQ02000002.1"/>
</dbReference>
<accession>A0A5M4FD65</accession>
<name>A0A5M4FD65_9ACTN</name>
<gene>
    <name evidence="1" type="ORF">ESP70_007725</name>
</gene>
<evidence type="ECO:0000313" key="1">
    <source>
        <dbReference type="EMBL" id="KAA1397274.1"/>
    </source>
</evidence>
<dbReference type="EMBL" id="SDPQ02000002">
    <property type="protein sequence ID" value="KAA1397274.1"/>
    <property type="molecule type" value="Genomic_DNA"/>
</dbReference>
<organism evidence="1 2">
    <name type="scientific">Aeromicrobium ginsengisoli</name>
    <dbReference type="NCBI Taxonomy" id="363867"/>
    <lineage>
        <taxon>Bacteria</taxon>
        <taxon>Bacillati</taxon>
        <taxon>Actinomycetota</taxon>
        <taxon>Actinomycetes</taxon>
        <taxon>Propionibacteriales</taxon>
        <taxon>Nocardioidaceae</taxon>
        <taxon>Aeromicrobium</taxon>
    </lineage>
</organism>
<evidence type="ECO:0000313" key="2">
    <source>
        <dbReference type="Proteomes" id="UP000380867"/>
    </source>
</evidence>
<dbReference type="AlphaFoldDB" id="A0A5M4FD65"/>